<feature type="transmembrane region" description="Helical" evidence="1">
    <location>
        <begin position="153"/>
        <end position="179"/>
    </location>
</feature>
<name>A0ABT9SG68_9FLAO</name>
<gene>
    <name evidence="2" type="ORF">J2T04_000284</name>
</gene>
<feature type="transmembrane region" description="Helical" evidence="1">
    <location>
        <begin position="73"/>
        <end position="95"/>
    </location>
</feature>
<feature type="transmembrane region" description="Helical" evidence="1">
    <location>
        <begin position="280"/>
        <end position="298"/>
    </location>
</feature>
<dbReference type="EMBL" id="JAUSRL010000001">
    <property type="protein sequence ID" value="MDP9958417.1"/>
    <property type="molecule type" value="Genomic_DNA"/>
</dbReference>
<feature type="transmembrane region" description="Helical" evidence="1">
    <location>
        <begin position="101"/>
        <end position="117"/>
    </location>
</feature>
<reference evidence="2 3" key="1">
    <citation type="submission" date="2023-07" db="EMBL/GenBank/DDBJ databases">
        <title>Sorghum-associated microbial communities from plants grown in Nebraska, USA.</title>
        <authorList>
            <person name="Schachtman D."/>
        </authorList>
    </citation>
    <scope>NUCLEOTIDE SEQUENCE [LARGE SCALE GENOMIC DNA]</scope>
    <source>
        <strain evidence="2 3">CC351</strain>
    </source>
</reference>
<feature type="transmembrane region" description="Helical" evidence="1">
    <location>
        <begin position="191"/>
        <end position="211"/>
    </location>
</feature>
<evidence type="ECO:0000313" key="3">
    <source>
        <dbReference type="Proteomes" id="UP001235513"/>
    </source>
</evidence>
<keyword evidence="1" id="KW-0472">Membrane</keyword>
<evidence type="ECO:0000313" key="2">
    <source>
        <dbReference type="EMBL" id="MDP9958417.1"/>
    </source>
</evidence>
<keyword evidence="3" id="KW-1185">Reference proteome</keyword>
<feature type="transmembrane region" description="Helical" evidence="1">
    <location>
        <begin position="6"/>
        <end position="27"/>
    </location>
</feature>
<dbReference type="RefSeq" id="WP_306840512.1">
    <property type="nucleotide sequence ID" value="NZ_JAUSRL010000001.1"/>
</dbReference>
<organism evidence="2 3">
    <name type="scientific">Chryseobacterium lathyri</name>
    <dbReference type="NCBI Taxonomy" id="395933"/>
    <lineage>
        <taxon>Bacteria</taxon>
        <taxon>Pseudomonadati</taxon>
        <taxon>Bacteroidota</taxon>
        <taxon>Flavobacteriia</taxon>
        <taxon>Flavobacteriales</taxon>
        <taxon>Weeksellaceae</taxon>
        <taxon>Chryseobacterium group</taxon>
        <taxon>Chryseobacterium</taxon>
    </lineage>
</organism>
<evidence type="ECO:0000256" key="1">
    <source>
        <dbReference type="SAM" id="Phobius"/>
    </source>
</evidence>
<feature type="transmembrane region" description="Helical" evidence="1">
    <location>
        <begin position="331"/>
        <end position="352"/>
    </location>
</feature>
<protein>
    <recommendedName>
        <fullName evidence="4">Glycosyltransferase RgtA/B/C/D-like domain-containing protein</fullName>
    </recommendedName>
</protein>
<comment type="caution">
    <text evidence="2">The sequence shown here is derived from an EMBL/GenBank/DDBJ whole genome shotgun (WGS) entry which is preliminary data.</text>
</comment>
<dbReference type="Proteomes" id="UP001235513">
    <property type="component" value="Unassembled WGS sequence"/>
</dbReference>
<evidence type="ECO:0008006" key="4">
    <source>
        <dbReference type="Google" id="ProtNLM"/>
    </source>
</evidence>
<feature type="transmembrane region" description="Helical" evidence="1">
    <location>
        <begin position="129"/>
        <end position="147"/>
    </location>
</feature>
<sequence>MKSKIINYITSIIFLIYYFISIQNTYLQIVTYKNGWYLGEWIINYQDGGFKRRGLFGALFIFLNEITHINIEYLVFSFVFLIYTIFFSLLIKLFWKTKNSLITIAVLLLPSALGMLLKDPTIAAKKDIFFMLLYLIYFMALKSKIIVNDLVIAFFIIISILNHEASFFYLPFVAFTYFIKNEGSAISKIKKIFIFQILPAVITMAVLYKFGMDIRTDNSVLFLKEHGLQLGQLGIYEYDPNFDVLNFYNEHIYGYQTYTISMFISILTFGIYYKFNELKINFAFIIVQILFLIPLFYIAYDWGRWINILFTLLTIYIAGEKTMAGNTKKDITALILIVFNALWSMMVLHQGFVTFPALDSFIKRAFYFIFYKIQKILFIALKI</sequence>
<feature type="transmembrane region" description="Helical" evidence="1">
    <location>
        <begin position="252"/>
        <end position="273"/>
    </location>
</feature>
<feature type="transmembrane region" description="Helical" evidence="1">
    <location>
        <begin position="304"/>
        <end position="319"/>
    </location>
</feature>
<keyword evidence="1" id="KW-1133">Transmembrane helix</keyword>
<keyword evidence="1" id="KW-0812">Transmembrane</keyword>
<proteinExistence type="predicted"/>
<accession>A0ABT9SG68</accession>